<reference evidence="1 4" key="2">
    <citation type="journal article" date="2019" name="Stand. Genomic Sci.">
        <title>Draft Whole-Genome Sequence of a Novel Chryseobacterium viscerum Strain Isolated from Fresh Water at Dripping Springs, New Mexico.</title>
        <authorList>
            <person name="Kyndt J.A."/>
            <person name="Moore T.C."/>
        </authorList>
    </citation>
    <scope>NUCLEOTIDE SEQUENCE [LARGE SCALE GENOMIC DNA]</scope>
    <source>
        <strain evidence="1 4">DPS</strain>
    </source>
</reference>
<accession>A0A316WR77</accession>
<gene>
    <name evidence="2" type="ORF">C1634_010675</name>
    <name evidence="1" type="ORF">F8D52_11620</name>
</gene>
<dbReference type="EMBL" id="VTPV01000006">
    <property type="protein sequence ID" value="KAB1230410.1"/>
    <property type="molecule type" value="Genomic_DNA"/>
</dbReference>
<evidence type="ECO:0000313" key="4">
    <source>
        <dbReference type="Proteomes" id="UP000326384"/>
    </source>
</evidence>
<reference evidence="2 3" key="1">
    <citation type="submission" date="2018-04" db="EMBL/GenBank/DDBJ databases">
        <title>Chryseobacterium oncorhynchi 701B-08T from rainbow trout, and Chryseobacterium viscerum 687B-08T from diseased fish.</title>
        <authorList>
            <person name="Jeong J.-J."/>
            <person name="Lee Y.J."/>
            <person name="Pathiraja D."/>
            <person name="Park B."/>
            <person name="Choi I.-G."/>
            <person name="Kim K.D."/>
        </authorList>
    </citation>
    <scope>NUCLEOTIDE SEQUENCE [LARGE SCALE GENOMIC DNA]</scope>
    <source>
        <strain evidence="2 3">687B-08</strain>
    </source>
</reference>
<evidence type="ECO:0000313" key="1">
    <source>
        <dbReference type="EMBL" id="KAB1230410.1"/>
    </source>
</evidence>
<keyword evidence="4" id="KW-1185">Reference proteome</keyword>
<dbReference type="AlphaFoldDB" id="A0A316WR77"/>
<protein>
    <submittedName>
        <fullName evidence="2">Uncharacterized protein</fullName>
    </submittedName>
</protein>
<sequence>MLMTTLNIVDYMLPVEECRTAAGEWKARFSDFSKIQSLIPTNYVFRISREHLEWMKGFEEYKEFCSAIGVYKERLIMILYPMNDKGTKIDLREYPYSFLTELEKDVRLQEIQEYTVVKNAVLSKSLEKTEKDSNMSFPISSTPILEQDIAVNAIERWRNEGMDWFYKECGQDKGSGIFRKFYVPTADLCLSDENLTSITCSFGLKYNDIYGKMLVTLIFISFIENPKSNTVAGAQTISNTYDWAKPCPPICRIPDVDVGCEF</sequence>
<proteinExistence type="predicted"/>
<dbReference type="Proteomes" id="UP000326384">
    <property type="component" value="Unassembled WGS sequence"/>
</dbReference>
<dbReference type="EMBL" id="PPEG02000004">
    <property type="protein sequence ID" value="PWN61728.1"/>
    <property type="molecule type" value="Genomic_DNA"/>
</dbReference>
<name>A0A316WR77_9FLAO</name>
<evidence type="ECO:0000313" key="3">
    <source>
        <dbReference type="Proteomes" id="UP000236413"/>
    </source>
</evidence>
<dbReference type="Proteomes" id="UP000236413">
    <property type="component" value="Unassembled WGS sequence"/>
</dbReference>
<comment type="caution">
    <text evidence="2">The sequence shown here is derived from an EMBL/GenBank/DDBJ whole genome shotgun (WGS) entry which is preliminary data.</text>
</comment>
<evidence type="ECO:0000313" key="2">
    <source>
        <dbReference type="EMBL" id="PWN61728.1"/>
    </source>
</evidence>
<organism evidence="2 3">
    <name type="scientific">Chryseobacterium viscerum</name>
    <dbReference type="NCBI Taxonomy" id="1037377"/>
    <lineage>
        <taxon>Bacteria</taxon>
        <taxon>Pseudomonadati</taxon>
        <taxon>Bacteroidota</taxon>
        <taxon>Flavobacteriia</taxon>
        <taxon>Flavobacteriales</taxon>
        <taxon>Weeksellaceae</taxon>
        <taxon>Chryseobacterium group</taxon>
        <taxon>Chryseobacterium</taxon>
    </lineage>
</organism>